<dbReference type="InterPro" id="IPR001138">
    <property type="entry name" value="Zn2Cys6_DnaBD"/>
</dbReference>
<sequence length="553" mass="59328">MLAPPIPVPATSMTPKPTATSLRYSRRSACDRCRAYKLRCQRDERFGKPCERCAKSRLACTTTFDPAPSSASLSSAASSSACQSSRPNSVPHVQTQQQNGNGQIHVGPGEQQALLPSRDRRHSFAHSQREPDNGHFQRQGEAPPESTDMGRKDNTNADSMLLDSNSLLLDPMDFALPHMAFDTNDLSLLMVDDSPTRAEGHQDDATLCGPGPGTNLGWGSHGAHPDACMDTGREHRDVEPDMMGAPVDTKRLTGTYKDLLKLSLELVEDREILDTQAPLTALPSIAPLTCSSIKQQQPINRVLNQTARFWDIVKAMSSASQESSASSSASSGCGSASGGGRSGGSGSQTRSNSTSSSSFSQVNLSSLRHARDTASLSSNNGDLDSNFSGSSLSSLSSLPTSAAGRQDHLLMINLVTTYVNLLRNCRAVFARLYHAIQVNRSPESNAMLSLPSLQFGEFQLENNVSIQVKVLIELTSGMLQRIGNALGINTGPAPSGLLSPDDQNYRLPFLNDPVAVSTREIILSQESMQGGIHGGDPPLADIMNNLKRLLESR</sequence>
<feature type="compositionally biased region" description="Low complexity" evidence="2">
    <location>
        <begin position="347"/>
        <end position="359"/>
    </location>
</feature>
<dbReference type="CDD" id="cd00067">
    <property type="entry name" value="GAL4"/>
    <property type="match status" value="1"/>
</dbReference>
<comment type="caution">
    <text evidence="4">The sequence shown here is derived from an EMBL/GenBank/DDBJ whole genome shotgun (WGS) entry which is preliminary data.</text>
</comment>
<evidence type="ECO:0000256" key="1">
    <source>
        <dbReference type="ARBA" id="ARBA00023242"/>
    </source>
</evidence>
<keyword evidence="5" id="KW-1185">Reference proteome</keyword>
<feature type="region of interest" description="Disordered" evidence="2">
    <location>
        <begin position="1"/>
        <end position="20"/>
    </location>
</feature>
<proteinExistence type="predicted"/>
<keyword evidence="1" id="KW-0539">Nucleus</keyword>
<feature type="compositionally biased region" description="Low complexity" evidence="2">
    <location>
        <begin position="66"/>
        <end position="89"/>
    </location>
</feature>
<dbReference type="Pfam" id="PF00172">
    <property type="entry name" value="Zn_clus"/>
    <property type="match status" value="1"/>
</dbReference>
<feature type="compositionally biased region" description="Low complexity" evidence="2">
    <location>
        <begin position="321"/>
        <end position="334"/>
    </location>
</feature>
<evidence type="ECO:0000259" key="3">
    <source>
        <dbReference type="PROSITE" id="PS50048"/>
    </source>
</evidence>
<feature type="compositionally biased region" description="Polar residues" evidence="2">
    <location>
        <begin position="91"/>
        <end position="102"/>
    </location>
</feature>
<dbReference type="Gene3D" id="4.10.240.10">
    <property type="entry name" value="Zn(2)-C6 fungal-type DNA-binding domain"/>
    <property type="match status" value="1"/>
</dbReference>
<feature type="region of interest" description="Disordered" evidence="2">
    <location>
        <begin position="66"/>
        <end position="158"/>
    </location>
</feature>
<dbReference type="InterPro" id="IPR036864">
    <property type="entry name" value="Zn2-C6_fun-type_DNA-bd_sf"/>
</dbReference>
<reference evidence="4" key="2">
    <citation type="submission" date="2023-05" db="EMBL/GenBank/DDBJ databases">
        <authorList>
            <consortium name="Lawrence Berkeley National Laboratory"/>
            <person name="Steindorff A."/>
            <person name="Hensen N."/>
            <person name="Bonometti L."/>
            <person name="Westerberg I."/>
            <person name="Brannstrom I.O."/>
            <person name="Guillou S."/>
            <person name="Cros-Aarteil S."/>
            <person name="Calhoun S."/>
            <person name="Haridas S."/>
            <person name="Kuo A."/>
            <person name="Mondo S."/>
            <person name="Pangilinan J."/>
            <person name="Riley R."/>
            <person name="Labutti K."/>
            <person name="Andreopoulos B."/>
            <person name="Lipzen A."/>
            <person name="Chen C."/>
            <person name="Yanf M."/>
            <person name="Daum C."/>
            <person name="Ng V."/>
            <person name="Clum A."/>
            <person name="Ohm R."/>
            <person name="Martin F."/>
            <person name="Silar P."/>
            <person name="Natvig D."/>
            <person name="Lalanne C."/>
            <person name="Gautier V."/>
            <person name="Ament-Velasquez S.L."/>
            <person name="Kruys A."/>
            <person name="Hutchinson M.I."/>
            <person name="Powell A.J."/>
            <person name="Barry K."/>
            <person name="Miller A.N."/>
            <person name="Grigoriev I.V."/>
            <person name="Debuchy R."/>
            <person name="Gladieux P."/>
            <person name="Thoren M.H."/>
            <person name="Johannesson H."/>
        </authorList>
    </citation>
    <scope>NUCLEOTIDE SEQUENCE</scope>
    <source>
        <strain evidence="4">CBS 532.94</strain>
    </source>
</reference>
<dbReference type="PROSITE" id="PS50048">
    <property type="entry name" value="ZN2_CY6_FUNGAL_2"/>
    <property type="match status" value="1"/>
</dbReference>
<feature type="compositionally biased region" description="Gly residues" evidence="2">
    <location>
        <begin position="335"/>
        <end position="346"/>
    </location>
</feature>
<name>A0AAN7C649_9PEZI</name>
<protein>
    <recommendedName>
        <fullName evidence="3">Zn(2)-C6 fungal-type domain-containing protein</fullName>
    </recommendedName>
</protein>
<evidence type="ECO:0000313" key="5">
    <source>
        <dbReference type="Proteomes" id="UP001303760"/>
    </source>
</evidence>
<feature type="compositionally biased region" description="Polar residues" evidence="2">
    <location>
        <begin position="11"/>
        <end position="20"/>
    </location>
</feature>
<evidence type="ECO:0000256" key="2">
    <source>
        <dbReference type="SAM" id="MobiDB-lite"/>
    </source>
</evidence>
<feature type="region of interest" description="Disordered" evidence="2">
    <location>
        <begin position="321"/>
        <end position="359"/>
    </location>
</feature>
<feature type="domain" description="Zn(2)-C6 fungal-type" evidence="3">
    <location>
        <begin position="29"/>
        <end position="62"/>
    </location>
</feature>
<dbReference type="AlphaFoldDB" id="A0AAN7C649"/>
<organism evidence="4 5">
    <name type="scientific">Achaetomium macrosporum</name>
    <dbReference type="NCBI Taxonomy" id="79813"/>
    <lineage>
        <taxon>Eukaryota</taxon>
        <taxon>Fungi</taxon>
        <taxon>Dikarya</taxon>
        <taxon>Ascomycota</taxon>
        <taxon>Pezizomycotina</taxon>
        <taxon>Sordariomycetes</taxon>
        <taxon>Sordariomycetidae</taxon>
        <taxon>Sordariales</taxon>
        <taxon>Chaetomiaceae</taxon>
        <taxon>Achaetomium</taxon>
    </lineage>
</organism>
<dbReference type="Proteomes" id="UP001303760">
    <property type="component" value="Unassembled WGS sequence"/>
</dbReference>
<gene>
    <name evidence="4" type="ORF">C8A03DRAFT_36478</name>
</gene>
<dbReference type="EMBL" id="MU860248">
    <property type="protein sequence ID" value="KAK4235661.1"/>
    <property type="molecule type" value="Genomic_DNA"/>
</dbReference>
<dbReference type="SUPFAM" id="SSF57701">
    <property type="entry name" value="Zn2/Cys6 DNA-binding domain"/>
    <property type="match status" value="1"/>
</dbReference>
<evidence type="ECO:0000313" key="4">
    <source>
        <dbReference type="EMBL" id="KAK4235661.1"/>
    </source>
</evidence>
<accession>A0AAN7C649</accession>
<dbReference type="PROSITE" id="PS00463">
    <property type="entry name" value="ZN2_CY6_FUNGAL_1"/>
    <property type="match status" value="1"/>
</dbReference>
<dbReference type="GO" id="GO:0008270">
    <property type="term" value="F:zinc ion binding"/>
    <property type="evidence" value="ECO:0007669"/>
    <property type="project" value="InterPro"/>
</dbReference>
<dbReference type="GO" id="GO:0000981">
    <property type="term" value="F:DNA-binding transcription factor activity, RNA polymerase II-specific"/>
    <property type="evidence" value="ECO:0007669"/>
    <property type="project" value="InterPro"/>
</dbReference>
<reference evidence="4" key="1">
    <citation type="journal article" date="2023" name="Mol. Phylogenet. Evol.">
        <title>Genome-scale phylogeny and comparative genomics of the fungal order Sordariales.</title>
        <authorList>
            <person name="Hensen N."/>
            <person name="Bonometti L."/>
            <person name="Westerberg I."/>
            <person name="Brannstrom I.O."/>
            <person name="Guillou S."/>
            <person name="Cros-Aarteil S."/>
            <person name="Calhoun S."/>
            <person name="Haridas S."/>
            <person name="Kuo A."/>
            <person name="Mondo S."/>
            <person name="Pangilinan J."/>
            <person name="Riley R."/>
            <person name="LaButti K."/>
            <person name="Andreopoulos B."/>
            <person name="Lipzen A."/>
            <person name="Chen C."/>
            <person name="Yan M."/>
            <person name="Daum C."/>
            <person name="Ng V."/>
            <person name="Clum A."/>
            <person name="Steindorff A."/>
            <person name="Ohm R.A."/>
            <person name="Martin F."/>
            <person name="Silar P."/>
            <person name="Natvig D.O."/>
            <person name="Lalanne C."/>
            <person name="Gautier V."/>
            <person name="Ament-Velasquez S.L."/>
            <person name="Kruys A."/>
            <person name="Hutchinson M.I."/>
            <person name="Powell A.J."/>
            <person name="Barry K."/>
            <person name="Miller A.N."/>
            <person name="Grigoriev I.V."/>
            <person name="Debuchy R."/>
            <person name="Gladieux P."/>
            <person name="Hiltunen Thoren M."/>
            <person name="Johannesson H."/>
        </authorList>
    </citation>
    <scope>NUCLEOTIDE SEQUENCE</scope>
    <source>
        <strain evidence="4">CBS 532.94</strain>
    </source>
</reference>